<dbReference type="Gene3D" id="3.90.1150.10">
    <property type="entry name" value="Aspartate Aminotransferase, domain 1"/>
    <property type="match status" value="1"/>
</dbReference>
<dbReference type="PANTHER" id="PTHR11751:SF29">
    <property type="entry name" value="ALANINE TRANSAMINASE"/>
    <property type="match status" value="1"/>
</dbReference>
<reference evidence="7" key="2">
    <citation type="journal article" date="2016" name="Sci. Rep.">
        <title>Dictyocaulus viviparus genome, variome and transcriptome elucidate lungworm biology and support future intervention.</title>
        <authorList>
            <person name="McNulty S.N."/>
            <person name="Strube C."/>
            <person name="Rosa B.A."/>
            <person name="Martin J.C."/>
            <person name="Tyagi R."/>
            <person name="Choi Y.J."/>
            <person name="Wang Q."/>
            <person name="Hallsworth Pepin K."/>
            <person name="Zhang X."/>
            <person name="Ozersky P."/>
            <person name="Wilson R.K."/>
            <person name="Sternberg P.W."/>
            <person name="Gasser R.B."/>
            <person name="Mitreva M."/>
        </authorList>
    </citation>
    <scope>NUCLEOTIDE SEQUENCE [LARGE SCALE GENOMIC DNA]</scope>
    <source>
        <strain evidence="7">HannoverDv2000</strain>
    </source>
</reference>
<keyword evidence="3" id="KW-0032">Aminotransferase</keyword>
<evidence type="ECO:0000313" key="6">
    <source>
        <dbReference type="EMBL" id="KJH42040.1"/>
    </source>
</evidence>
<evidence type="ECO:0000256" key="3">
    <source>
        <dbReference type="ARBA" id="ARBA00022576"/>
    </source>
</evidence>
<dbReference type="Gene3D" id="3.40.640.10">
    <property type="entry name" value="Type I PLP-dependent aspartate aminotransferase-like (Major domain)"/>
    <property type="match status" value="1"/>
</dbReference>
<protein>
    <recommendedName>
        <fullName evidence="8">Aminotransferase class I/classII domain-containing protein</fullName>
    </recommendedName>
</protein>
<gene>
    <name evidence="6" type="ORF">DICVIV_11976</name>
</gene>
<dbReference type="FunFam" id="3.90.1150.10:FF:000010">
    <property type="entry name" value="Alanine aminotransferase 2"/>
    <property type="match status" value="1"/>
</dbReference>
<dbReference type="PANTHER" id="PTHR11751">
    <property type="entry name" value="ALANINE AMINOTRANSFERASE"/>
    <property type="match status" value="1"/>
</dbReference>
<dbReference type="SUPFAM" id="SSF53383">
    <property type="entry name" value="PLP-dependent transferases"/>
    <property type="match status" value="1"/>
</dbReference>
<sequence>MDTVVNPPKPGDPSYEQWLQEKTDVLNSLKKRAALVREAYGSIEGIKCNEVQGAMYAFPQIELPQRAIEKAMSMNQEPDFFYAMQLLESTGVCIVPGCGFGQKRGTYHFRTTILPQTELMKEMLDRFKTFHMRFLEEYK</sequence>
<evidence type="ECO:0000256" key="1">
    <source>
        <dbReference type="ARBA" id="ARBA00001933"/>
    </source>
</evidence>
<dbReference type="OrthoDB" id="5822559at2759"/>
<dbReference type="InterPro" id="IPR015424">
    <property type="entry name" value="PyrdxlP-dep_Trfase"/>
</dbReference>
<dbReference type="EMBL" id="KN716718">
    <property type="protein sequence ID" value="KJH42040.1"/>
    <property type="molecule type" value="Genomic_DNA"/>
</dbReference>
<dbReference type="STRING" id="29172.A0A0D8XBP5"/>
<evidence type="ECO:0000313" key="7">
    <source>
        <dbReference type="Proteomes" id="UP000053766"/>
    </source>
</evidence>
<comment type="subunit">
    <text evidence="2">Homodimer.</text>
</comment>
<dbReference type="Proteomes" id="UP000053766">
    <property type="component" value="Unassembled WGS sequence"/>
</dbReference>
<dbReference type="AlphaFoldDB" id="A0A0D8XBP5"/>
<dbReference type="GO" id="GO:0008483">
    <property type="term" value="F:transaminase activity"/>
    <property type="evidence" value="ECO:0007669"/>
    <property type="project" value="UniProtKB-KW"/>
</dbReference>
<keyword evidence="5" id="KW-0663">Pyridoxal phosphate</keyword>
<name>A0A0D8XBP5_DICVI</name>
<comment type="cofactor">
    <cofactor evidence="1">
        <name>pyridoxal 5'-phosphate</name>
        <dbReference type="ChEBI" id="CHEBI:597326"/>
    </cofactor>
</comment>
<accession>A0A0D8XBP5</accession>
<keyword evidence="7" id="KW-1185">Reference proteome</keyword>
<dbReference type="InterPro" id="IPR015421">
    <property type="entry name" value="PyrdxlP-dep_Trfase_major"/>
</dbReference>
<keyword evidence="4" id="KW-0808">Transferase</keyword>
<reference evidence="6 7" key="1">
    <citation type="submission" date="2013-11" db="EMBL/GenBank/DDBJ databases">
        <title>Draft genome of the bovine lungworm Dictyocaulus viviparus.</title>
        <authorList>
            <person name="Mitreva M."/>
        </authorList>
    </citation>
    <scope>NUCLEOTIDE SEQUENCE [LARGE SCALE GENOMIC DNA]</scope>
    <source>
        <strain evidence="6 7">HannoverDv2000</strain>
    </source>
</reference>
<dbReference type="InterPro" id="IPR045088">
    <property type="entry name" value="ALAT1/2-like"/>
</dbReference>
<dbReference type="InterPro" id="IPR015422">
    <property type="entry name" value="PyrdxlP-dep_Trfase_small"/>
</dbReference>
<proteinExistence type="predicted"/>
<evidence type="ECO:0000256" key="4">
    <source>
        <dbReference type="ARBA" id="ARBA00022679"/>
    </source>
</evidence>
<evidence type="ECO:0000256" key="2">
    <source>
        <dbReference type="ARBA" id="ARBA00011738"/>
    </source>
</evidence>
<evidence type="ECO:0000256" key="5">
    <source>
        <dbReference type="ARBA" id="ARBA00022898"/>
    </source>
</evidence>
<organism evidence="6 7">
    <name type="scientific">Dictyocaulus viviparus</name>
    <name type="common">Bovine lungworm</name>
    <dbReference type="NCBI Taxonomy" id="29172"/>
    <lineage>
        <taxon>Eukaryota</taxon>
        <taxon>Metazoa</taxon>
        <taxon>Ecdysozoa</taxon>
        <taxon>Nematoda</taxon>
        <taxon>Chromadorea</taxon>
        <taxon>Rhabditida</taxon>
        <taxon>Rhabditina</taxon>
        <taxon>Rhabditomorpha</taxon>
        <taxon>Strongyloidea</taxon>
        <taxon>Metastrongylidae</taxon>
        <taxon>Dictyocaulus</taxon>
    </lineage>
</organism>
<evidence type="ECO:0008006" key="8">
    <source>
        <dbReference type="Google" id="ProtNLM"/>
    </source>
</evidence>